<evidence type="ECO:0008006" key="3">
    <source>
        <dbReference type="Google" id="ProtNLM"/>
    </source>
</evidence>
<accession>A0AAV3X7M5</accession>
<protein>
    <recommendedName>
        <fullName evidence="3">XRE family transcriptional regulator</fullName>
    </recommendedName>
</protein>
<proteinExistence type="predicted"/>
<gene>
    <name evidence="1" type="ORF">MiSe_10770</name>
</gene>
<organism evidence="1 2">
    <name type="scientific">Microseira wollei NIES-4236</name>
    <dbReference type="NCBI Taxonomy" id="2530354"/>
    <lineage>
        <taxon>Bacteria</taxon>
        <taxon>Bacillati</taxon>
        <taxon>Cyanobacteriota</taxon>
        <taxon>Cyanophyceae</taxon>
        <taxon>Oscillatoriophycideae</taxon>
        <taxon>Aerosakkonematales</taxon>
        <taxon>Aerosakkonemataceae</taxon>
        <taxon>Microseira</taxon>
    </lineage>
</organism>
<dbReference type="EMBL" id="BLAY01000011">
    <property type="protein sequence ID" value="GET36329.1"/>
    <property type="molecule type" value="Genomic_DNA"/>
</dbReference>
<comment type="caution">
    <text evidence="1">The sequence shown here is derived from an EMBL/GenBank/DDBJ whole genome shotgun (WGS) entry which is preliminary data.</text>
</comment>
<reference evidence="1" key="1">
    <citation type="submission" date="2019-10" db="EMBL/GenBank/DDBJ databases">
        <title>Draft genome sequece of Microseira wollei NIES-4236.</title>
        <authorList>
            <person name="Yamaguchi H."/>
            <person name="Suzuki S."/>
            <person name="Kawachi M."/>
        </authorList>
    </citation>
    <scope>NUCLEOTIDE SEQUENCE</scope>
    <source>
        <strain evidence="1">NIES-4236</strain>
    </source>
</reference>
<dbReference type="Proteomes" id="UP001050975">
    <property type="component" value="Unassembled WGS sequence"/>
</dbReference>
<evidence type="ECO:0000313" key="1">
    <source>
        <dbReference type="EMBL" id="GET36329.1"/>
    </source>
</evidence>
<sequence>MSIERTVVYRWTHERTDPTGETIAEITKALLEINPDAAREFVKLYLGDIIEAKEDAATGIE</sequence>
<evidence type="ECO:0000313" key="2">
    <source>
        <dbReference type="Proteomes" id="UP001050975"/>
    </source>
</evidence>
<keyword evidence="2" id="KW-1185">Reference proteome</keyword>
<dbReference type="RefSeq" id="WP_226575716.1">
    <property type="nucleotide sequence ID" value="NZ_BLAY01000011.1"/>
</dbReference>
<name>A0AAV3X7M5_9CYAN</name>
<dbReference type="AlphaFoldDB" id="A0AAV3X7M5"/>